<evidence type="ECO:0000313" key="2">
    <source>
        <dbReference type="EMBL" id="ETV81382.1"/>
    </source>
</evidence>
<dbReference type="EMBL" id="KI913124">
    <property type="protein sequence ID" value="ETV81382.1"/>
    <property type="molecule type" value="Genomic_DNA"/>
</dbReference>
<sequence length="139" mass="15291">MHHNTEVVNAVRRERGWNASPDVASKRVLLMDDQSGRPAAYRAMKKASRAVSQGSCPLADLDSKPTTSRSGTRARPPLEAASQQNPSTAANSQRVVATHRMMERHVVVQEHEARVVQLARLDLLPLDHKLAWNASPTSP</sequence>
<dbReference type="GeneID" id="20807914"/>
<reference evidence="2" key="1">
    <citation type="submission" date="2013-12" db="EMBL/GenBank/DDBJ databases">
        <title>The Genome Sequence of Aphanomyces astaci APO3.</title>
        <authorList>
            <consortium name="The Broad Institute Genomics Platform"/>
            <person name="Russ C."/>
            <person name="Tyler B."/>
            <person name="van West P."/>
            <person name="Dieguez-Uribeondo J."/>
            <person name="Young S.K."/>
            <person name="Zeng Q."/>
            <person name="Gargeya S."/>
            <person name="Fitzgerald M."/>
            <person name="Abouelleil A."/>
            <person name="Alvarado L."/>
            <person name="Chapman S.B."/>
            <person name="Gainer-Dewar J."/>
            <person name="Goldberg J."/>
            <person name="Griggs A."/>
            <person name="Gujja S."/>
            <person name="Hansen M."/>
            <person name="Howarth C."/>
            <person name="Imamovic A."/>
            <person name="Ireland A."/>
            <person name="Larimer J."/>
            <person name="McCowan C."/>
            <person name="Murphy C."/>
            <person name="Pearson M."/>
            <person name="Poon T.W."/>
            <person name="Priest M."/>
            <person name="Roberts A."/>
            <person name="Saif S."/>
            <person name="Shea T."/>
            <person name="Sykes S."/>
            <person name="Wortman J."/>
            <person name="Nusbaum C."/>
            <person name="Birren B."/>
        </authorList>
    </citation>
    <scope>NUCLEOTIDE SEQUENCE [LARGE SCALE GENOMIC DNA]</scope>
    <source>
        <strain evidence="2">APO3</strain>
    </source>
</reference>
<dbReference type="VEuPathDB" id="FungiDB:H257_05918"/>
<name>W4GNU2_APHAT</name>
<dbReference type="RefSeq" id="XP_009829240.1">
    <property type="nucleotide sequence ID" value="XM_009830938.1"/>
</dbReference>
<feature type="compositionally biased region" description="Polar residues" evidence="1">
    <location>
        <begin position="81"/>
        <end position="95"/>
    </location>
</feature>
<evidence type="ECO:0000256" key="1">
    <source>
        <dbReference type="SAM" id="MobiDB-lite"/>
    </source>
</evidence>
<proteinExistence type="predicted"/>
<gene>
    <name evidence="2" type="ORF">H257_05918</name>
</gene>
<feature type="region of interest" description="Disordered" evidence="1">
    <location>
        <begin position="40"/>
        <end position="95"/>
    </location>
</feature>
<dbReference type="AlphaFoldDB" id="W4GNU2"/>
<accession>W4GNU2</accession>
<protein>
    <submittedName>
        <fullName evidence="2">Uncharacterized protein</fullName>
    </submittedName>
</protein>
<organism evidence="2">
    <name type="scientific">Aphanomyces astaci</name>
    <name type="common">Crayfish plague agent</name>
    <dbReference type="NCBI Taxonomy" id="112090"/>
    <lineage>
        <taxon>Eukaryota</taxon>
        <taxon>Sar</taxon>
        <taxon>Stramenopiles</taxon>
        <taxon>Oomycota</taxon>
        <taxon>Saprolegniomycetes</taxon>
        <taxon>Saprolegniales</taxon>
        <taxon>Verrucalvaceae</taxon>
        <taxon>Aphanomyces</taxon>
    </lineage>
</organism>